<dbReference type="Gene3D" id="3.30.930.10">
    <property type="entry name" value="Bira Bifunctional Protein, Domain 2"/>
    <property type="match status" value="1"/>
</dbReference>
<dbReference type="InterPro" id="IPR004364">
    <property type="entry name" value="Aa-tRNA-synt_II"/>
</dbReference>
<dbReference type="PROSITE" id="PS50862">
    <property type="entry name" value="AA_TRNA_LIGASE_II"/>
    <property type="match status" value="1"/>
</dbReference>
<evidence type="ECO:0000313" key="8">
    <source>
        <dbReference type="WBParaSite" id="SSTP_0000150200.1"/>
    </source>
</evidence>
<accession>A0A0K0DW86</accession>
<dbReference type="SUPFAM" id="SSF50249">
    <property type="entry name" value="Nucleic acid-binding proteins"/>
    <property type="match status" value="1"/>
</dbReference>
<evidence type="ECO:0000256" key="3">
    <source>
        <dbReference type="ARBA" id="ARBA00022840"/>
    </source>
</evidence>
<dbReference type="InterPro" id="IPR012340">
    <property type="entry name" value="NA-bd_OB-fold"/>
</dbReference>
<evidence type="ECO:0000256" key="2">
    <source>
        <dbReference type="ARBA" id="ARBA00022741"/>
    </source>
</evidence>
<dbReference type="GO" id="GO:0005524">
    <property type="term" value="F:ATP binding"/>
    <property type="evidence" value="ECO:0007669"/>
    <property type="project" value="UniProtKB-KW"/>
</dbReference>
<dbReference type="Proteomes" id="UP000035681">
    <property type="component" value="Unplaced"/>
</dbReference>
<sequence length="437" mass="50580">MLRNIELANVSIKNLKRLNEEKKNIIIQGFVKKVHKKSNVFFAHISDAFSNDQIQAVIPKGMTEKISVGTSIQINGDWLKSLGKQQNFELIANSCKIYNINKSQIVKGSSDSLRQLLHLRPGFKAFGNILKLRSKINYLTHKYFYERNFTHIDTPLFSLNDCEGAGEMFIVKAQNDDDFFGDNEVYLPVSGQLHLEACAGPLTKVYTLNGAFRADKSLTRQHMAEFRMLEVEIGFCEETEILCNLVEDYIRYLQNDLLENEEDITEIQKTFSDKNRKKSLMEIVSDKQFPRVNYEECVEILKNLKKRTTNNGFNKDEEFTLLKYFNSPLFILNFPSNQKPFYMKRFNVNSNVYTKSFDFLSPFVGELVGGSIREDSVEELQKHNIKNIDWYIELRKQGYPITGGFGIGIDRLIQSMFAIASIKDTIPFPRYYKHCKC</sequence>
<dbReference type="WBParaSite" id="TCONS_00008756.p1">
    <property type="protein sequence ID" value="TCONS_00008756.p1"/>
    <property type="gene ID" value="XLOC_006662"/>
</dbReference>
<evidence type="ECO:0000256" key="4">
    <source>
        <dbReference type="ARBA" id="ARBA00022917"/>
    </source>
</evidence>
<proteinExistence type="predicted"/>
<evidence type="ECO:0000313" key="9">
    <source>
        <dbReference type="WBParaSite" id="TCONS_00008756.p1"/>
    </source>
</evidence>
<keyword evidence="7" id="KW-1185">Reference proteome</keyword>
<dbReference type="GO" id="GO:0004816">
    <property type="term" value="F:asparagine-tRNA ligase activity"/>
    <property type="evidence" value="ECO:0007669"/>
    <property type="project" value="TreeGrafter"/>
</dbReference>
<feature type="domain" description="Aminoacyl-transfer RNA synthetases class-II family profile" evidence="6">
    <location>
        <begin position="130"/>
        <end position="427"/>
    </location>
</feature>
<protein>
    <submittedName>
        <fullName evidence="8">AA_TRNA_LIGASE_II domain-containing protein</fullName>
    </submittedName>
    <submittedName>
        <fullName evidence="9">Guanylate cyclase domain-containing protein</fullName>
    </submittedName>
</protein>
<keyword evidence="4" id="KW-0648">Protein biosynthesis</keyword>
<dbReference type="AlphaFoldDB" id="A0A0K0DW86"/>
<keyword evidence="2" id="KW-0547">Nucleotide-binding</keyword>
<evidence type="ECO:0000313" key="7">
    <source>
        <dbReference type="Proteomes" id="UP000035681"/>
    </source>
</evidence>
<dbReference type="PANTHER" id="PTHR22594:SF34">
    <property type="entry name" value="ASPARAGINE--TRNA LIGASE, MITOCHONDRIAL-RELATED"/>
    <property type="match status" value="1"/>
</dbReference>
<dbReference type="WBParaSite" id="SSTP_0000150200.1">
    <property type="protein sequence ID" value="SSTP_0000150200.1"/>
    <property type="gene ID" value="SSTP_0000150200"/>
</dbReference>
<dbReference type="InterPro" id="IPR006195">
    <property type="entry name" value="aa-tRNA-synth_II"/>
</dbReference>
<keyword evidence="5" id="KW-0030">Aminoacyl-tRNA synthetase</keyword>
<dbReference type="GO" id="GO:0005739">
    <property type="term" value="C:mitochondrion"/>
    <property type="evidence" value="ECO:0007669"/>
    <property type="project" value="TreeGrafter"/>
</dbReference>
<name>A0A0K0DW86_STRER</name>
<dbReference type="PANTHER" id="PTHR22594">
    <property type="entry name" value="ASPARTYL/LYSYL-TRNA SYNTHETASE"/>
    <property type="match status" value="1"/>
</dbReference>
<dbReference type="InterPro" id="IPR045864">
    <property type="entry name" value="aa-tRNA-synth_II/BPL/LPL"/>
</dbReference>
<dbReference type="STRING" id="6248.A0A0K0DW86"/>
<evidence type="ECO:0000259" key="6">
    <source>
        <dbReference type="PROSITE" id="PS50862"/>
    </source>
</evidence>
<dbReference type="Gene3D" id="2.40.50.140">
    <property type="entry name" value="Nucleic acid-binding proteins"/>
    <property type="match status" value="1"/>
</dbReference>
<keyword evidence="3" id="KW-0067">ATP-binding</keyword>
<dbReference type="SUPFAM" id="SSF55681">
    <property type="entry name" value="Class II aaRS and biotin synthetases"/>
    <property type="match status" value="1"/>
</dbReference>
<dbReference type="Pfam" id="PF00152">
    <property type="entry name" value="tRNA-synt_2"/>
    <property type="match status" value="1"/>
</dbReference>
<organism evidence="8">
    <name type="scientific">Strongyloides stercoralis</name>
    <name type="common">Threadworm</name>
    <dbReference type="NCBI Taxonomy" id="6248"/>
    <lineage>
        <taxon>Eukaryota</taxon>
        <taxon>Metazoa</taxon>
        <taxon>Ecdysozoa</taxon>
        <taxon>Nematoda</taxon>
        <taxon>Chromadorea</taxon>
        <taxon>Rhabditida</taxon>
        <taxon>Tylenchina</taxon>
        <taxon>Panagrolaimomorpha</taxon>
        <taxon>Strongyloidoidea</taxon>
        <taxon>Strongyloididae</taxon>
        <taxon>Strongyloides</taxon>
    </lineage>
</organism>
<reference evidence="8" key="1">
    <citation type="submission" date="2015-08" db="UniProtKB">
        <authorList>
            <consortium name="WormBaseParasite"/>
        </authorList>
    </citation>
    <scope>IDENTIFICATION</scope>
</reference>
<keyword evidence="1" id="KW-0436">Ligase</keyword>
<dbReference type="GO" id="GO:0006421">
    <property type="term" value="P:asparaginyl-tRNA aminoacylation"/>
    <property type="evidence" value="ECO:0007669"/>
    <property type="project" value="TreeGrafter"/>
</dbReference>
<evidence type="ECO:0000256" key="5">
    <source>
        <dbReference type="ARBA" id="ARBA00023146"/>
    </source>
</evidence>
<evidence type="ECO:0000256" key="1">
    <source>
        <dbReference type="ARBA" id="ARBA00022598"/>
    </source>
</evidence>